<dbReference type="Pfam" id="PF14140">
    <property type="entry name" value="YpzI"/>
    <property type="match status" value="1"/>
</dbReference>
<evidence type="ECO:0000313" key="3">
    <source>
        <dbReference type="Proteomes" id="UP001162836"/>
    </source>
</evidence>
<feature type="compositionally biased region" description="Basic and acidic residues" evidence="1">
    <location>
        <begin position="1"/>
        <end position="24"/>
    </location>
</feature>
<protein>
    <submittedName>
        <fullName evidence="2">YpzI family protein</fullName>
    </submittedName>
</protein>
<keyword evidence="3" id="KW-1185">Reference proteome</keyword>
<evidence type="ECO:0000256" key="1">
    <source>
        <dbReference type="SAM" id="MobiDB-lite"/>
    </source>
</evidence>
<comment type="caution">
    <text evidence="2">The sequence shown here is derived from an EMBL/GenBank/DDBJ whole genome shotgun (WGS) entry which is preliminary data.</text>
</comment>
<proteinExistence type="predicted"/>
<reference evidence="2 3" key="1">
    <citation type="journal article" date="2023" name="Antonie Van Leeuwenhoek">
        <title>Unveiling the genomic potential of a novel thermostable glycoside hydrolases producing Neobacillus sedimentimangrovi UE25.</title>
        <authorList>
            <person name="Ejaz U."/>
            <person name="Saleem F."/>
            <person name="Rashid R."/>
            <person name="Hasan K.A."/>
            <person name="Syed M.N."/>
            <person name="Sohail M."/>
        </authorList>
    </citation>
    <scope>NUCLEOTIDE SEQUENCE [LARGE SCALE GENOMIC DNA]</scope>
    <source>
        <strain evidence="2 3">UE25</strain>
    </source>
</reference>
<accession>A0ABS8QJ28</accession>
<dbReference type="InterPro" id="IPR025414">
    <property type="entry name" value="YpzI-like"/>
</dbReference>
<organism evidence="2 3">
    <name type="scientific">Neobacillus sedimentimangrovi</name>
    <dbReference type="NCBI Taxonomy" id="2699460"/>
    <lineage>
        <taxon>Bacteria</taxon>
        <taxon>Bacillati</taxon>
        <taxon>Bacillota</taxon>
        <taxon>Bacilli</taxon>
        <taxon>Bacillales</taxon>
        <taxon>Bacillaceae</taxon>
        <taxon>Neobacillus</taxon>
    </lineage>
</organism>
<sequence>MGKDRQEKKLRESKRVESDRDQALHYKGATKLSSPSEARGLNDGKYDI</sequence>
<feature type="region of interest" description="Disordered" evidence="1">
    <location>
        <begin position="1"/>
        <end position="48"/>
    </location>
</feature>
<evidence type="ECO:0000313" key="2">
    <source>
        <dbReference type="EMBL" id="MCD4839271.1"/>
    </source>
</evidence>
<dbReference type="RefSeq" id="WP_081905044.1">
    <property type="nucleotide sequence ID" value="NZ_JAAFZF010000022.1"/>
</dbReference>
<dbReference type="Proteomes" id="UP001162836">
    <property type="component" value="Unassembled WGS sequence"/>
</dbReference>
<dbReference type="EMBL" id="JAJODE010000027">
    <property type="protein sequence ID" value="MCD4839271.1"/>
    <property type="molecule type" value="Genomic_DNA"/>
</dbReference>
<name>A0ABS8QJ28_9BACI</name>
<gene>
    <name evidence="2" type="ORF">LRS37_10350</name>
</gene>